<keyword evidence="4" id="KW-1185">Reference proteome</keyword>
<dbReference type="OrthoDB" id="5326845at2"/>
<dbReference type="GO" id="GO:0016787">
    <property type="term" value="F:hydrolase activity"/>
    <property type="evidence" value="ECO:0007669"/>
    <property type="project" value="UniProtKB-KW"/>
</dbReference>
<dbReference type="KEGG" id="hbh:E4T21_17870"/>
<organism evidence="3 4">
    <name type="scientific">Halomonas binhaiensis</name>
    <dbReference type="NCBI Taxonomy" id="2562282"/>
    <lineage>
        <taxon>Bacteria</taxon>
        <taxon>Pseudomonadati</taxon>
        <taxon>Pseudomonadota</taxon>
        <taxon>Gammaproteobacteria</taxon>
        <taxon>Oceanospirillales</taxon>
        <taxon>Halomonadaceae</taxon>
        <taxon>Halomonas</taxon>
    </lineage>
</organism>
<proteinExistence type="predicted"/>
<dbReference type="InterPro" id="IPR000026">
    <property type="entry name" value="N1-like"/>
</dbReference>
<accession>A0A5C1NIP9</accession>
<evidence type="ECO:0000313" key="3">
    <source>
        <dbReference type="EMBL" id="QEM83206.1"/>
    </source>
</evidence>
<name>A0A5C1NIP9_9GAMM</name>
<dbReference type="AlphaFoldDB" id="A0A5C1NIP9"/>
<dbReference type="SUPFAM" id="SSF53933">
    <property type="entry name" value="Microbial ribonucleases"/>
    <property type="match status" value="1"/>
</dbReference>
<keyword evidence="2" id="KW-0378">Hydrolase</keyword>
<dbReference type="InterPro" id="IPR016191">
    <property type="entry name" value="Ribonuclease/ribotoxin"/>
</dbReference>
<sequence>MLKRLLMIAVLAIAGLVIYEDPGHWLGDTAQDSNTQTIEQTTPQADSQQAGSGHLEGQAQIDATMRLIDNGGPFPYSQDGTVFQNREGRLPNEPRGYYHEYTVETPGLDHRGARRIVTGGNPPEIFYYTADHYDSFIVLEER</sequence>
<dbReference type="Gene3D" id="3.10.450.30">
    <property type="entry name" value="Microbial ribonucleases"/>
    <property type="match status" value="1"/>
</dbReference>
<keyword evidence="1" id="KW-0540">Nuclease</keyword>
<evidence type="ECO:0000256" key="1">
    <source>
        <dbReference type="ARBA" id="ARBA00022722"/>
    </source>
</evidence>
<dbReference type="RefSeq" id="WP_149286328.1">
    <property type="nucleotide sequence ID" value="NZ_CP038437.2"/>
</dbReference>
<evidence type="ECO:0000256" key="2">
    <source>
        <dbReference type="ARBA" id="ARBA00022801"/>
    </source>
</evidence>
<protein>
    <submittedName>
        <fullName evidence="3">Uncharacterized protein</fullName>
    </submittedName>
</protein>
<evidence type="ECO:0000313" key="4">
    <source>
        <dbReference type="Proteomes" id="UP000324285"/>
    </source>
</evidence>
<dbReference type="Proteomes" id="UP000324285">
    <property type="component" value="Chromosome"/>
</dbReference>
<dbReference type="Pfam" id="PF00545">
    <property type="entry name" value="Ribonuclease"/>
    <property type="match status" value="1"/>
</dbReference>
<reference evidence="3" key="1">
    <citation type="submission" date="2021-02" db="EMBL/GenBank/DDBJ databases">
        <title>Strain Y2R2, a novel species of the genus Halomonas.</title>
        <authorList>
            <person name="Huang H."/>
        </authorList>
    </citation>
    <scope>NUCLEOTIDE SEQUENCE</scope>
    <source>
        <strain evidence="3">Y2R2</strain>
    </source>
</reference>
<dbReference type="GO" id="GO:0003723">
    <property type="term" value="F:RNA binding"/>
    <property type="evidence" value="ECO:0007669"/>
    <property type="project" value="InterPro"/>
</dbReference>
<dbReference type="GO" id="GO:0004521">
    <property type="term" value="F:RNA endonuclease activity"/>
    <property type="evidence" value="ECO:0007669"/>
    <property type="project" value="InterPro"/>
</dbReference>
<gene>
    <name evidence="3" type="ORF">E4T21_17870</name>
</gene>
<dbReference type="EMBL" id="CP038437">
    <property type="protein sequence ID" value="QEM83206.1"/>
    <property type="molecule type" value="Genomic_DNA"/>
</dbReference>